<name>A0AAE0M551_9PEZI</name>
<dbReference type="InterPro" id="IPR038305">
    <property type="entry name" value="HeLo_sf"/>
</dbReference>
<dbReference type="PANTHER" id="PTHR46411">
    <property type="entry name" value="FAMILY ATPASE, PUTATIVE-RELATED"/>
    <property type="match status" value="1"/>
</dbReference>
<dbReference type="EMBL" id="JAUEDM010000004">
    <property type="protein sequence ID" value="KAK3319385.1"/>
    <property type="molecule type" value="Genomic_DNA"/>
</dbReference>
<keyword evidence="2" id="KW-0034">Amyloid</keyword>
<dbReference type="Gene3D" id="1.20.120.1020">
    <property type="entry name" value="Prion-inhibition and propagation, HeLo domain"/>
    <property type="match status" value="1"/>
</dbReference>
<feature type="domain" description="AAA+ ATPase" evidence="1">
    <location>
        <begin position="862"/>
        <end position="990"/>
    </location>
</feature>
<dbReference type="CDD" id="cd19481">
    <property type="entry name" value="RecA-like_protease"/>
    <property type="match status" value="1"/>
</dbReference>
<dbReference type="InterPro" id="IPR029498">
    <property type="entry name" value="HeLo_dom"/>
</dbReference>
<dbReference type="Pfam" id="PF14479">
    <property type="entry name" value="HeLo"/>
    <property type="match status" value="1"/>
</dbReference>
<dbReference type="InterPro" id="IPR056599">
    <property type="entry name" value="AAA_lid_fung"/>
</dbReference>
<organism evidence="2 3">
    <name type="scientific">Apodospora peruviana</name>
    <dbReference type="NCBI Taxonomy" id="516989"/>
    <lineage>
        <taxon>Eukaryota</taxon>
        <taxon>Fungi</taxon>
        <taxon>Dikarya</taxon>
        <taxon>Ascomycota</taxon>
        <taxon>Pezizomycotina</taxon>
        <taxon>Sordariomycetes</taxon>
        <taxon>Sordariomycetidae</taxon>
        <taxon>Sordariales</taxon>
        <taxon>Lasiosphaeriaceae</taxon>
        <taxon>Apodospora</taxon>
    </lineage>
</organism>
<reference evidence="2" key="2">
    <citation type="submission" date="2023-06" db="EMBL/GenBank/DDBJ databases">
        <authorList>
            <consortium name="Lawrence Berkeley National Laboratory"/>
            <person name="Haridas S."/>
            <person name="Hensen N."/>
            <person name="Bonometti L."/>
            <person name="Westerberg I."/>
            <person name="Brannstrom I.O."/>
            <person name="Guillou S."/>
            <person name="Cros-Aarteil S."/>
            <person name="Calhoun S."/>
            <person name="Kuo A."/>
            <person name="Mondo S."/>
            <person name="Pangilinan J."/>
            <person name="Riley R."/>
            <person name="Labutti K."/>
            <person name="Andreopoulos B."/>
            <person name="Lipzen A."/>
            <person name="Chen C."/>
            <person name="Yanf M."/>
            <person name="Daum C."/>
            <person name="Ng V."/>
            <person name="Clum A."/>
            <person name="Steindorff A."/>
            <person name="Ohm R."/>
            <person name="Martin F."/>
            <person name="Silar P."/>
            <person name="Natvig D."/>
            <person name="Lalanne C."/>
            <person name="Gautier V."/>
            <person name="Ament-Velasquez S.L."/>
            <person name="Kruys A."/>
            <person name="Hutchinson M.I."/>
            <person name="Powell A.J."/>
            <person name="Barry K."/>
            <person name="Miller A.N."/>
            <person name="Grigoriev I.V."/>
            <person name="Debuchy R."/>
            <person name="Gladieux P."/>
            <person name="Thoren M.H."/>
            <person name="Johannesson H."/>
        </authorList>
    </citation>
    <scope>NUCLEOTIDE SEQUENCE</scope>
    <source>
        <strain evidence="2">CBS 118394</strain>
    </source>
</reference>
<evidence type="ECO:0000313" key="3">
    <source>
        <dbReference type="Proteomes" id="UP001283341"/>
    </source>
</evidence>
<dbReference type="InterPro" id="IPR003959">
    <property type="entry name" value="ATPase_AAA_core"/>
</dbReference>
<dbReference type="Pfam" id="PF23232">
    <property type="entry name" value="AAA_lid_13"/>
    <property type="match status" value="1"/>
</dbReference>
<dbReference type="AlphaFoldDB" id="A0AAE0M551"/>
<dbReference type="Pfam" id="PF22942">
    <property type="entry name" value="DUF7025"/>
    <property type="match status" value="1"/>
</dbReference>
<keyword evidence="2" id="KW-0640">Prion</keyword>
<sequence>MAEPIGLTLGFAGLAGVFASCVDCFKLVQIYRRRKNDFDFYQTMLDNQQFHFMAWGQACGFMGLDQPELKERFDDPLSRQRNTQIAQTMAAVRSLLTDGQQLKSKYGLKVEKPARQSSDIGTPESTPSAFERVFQGTTRFWNTSLQRKSYIQGTILWTINDKDKFEDLVERLRNLITDLGQFTEGYGVTQSQRLVVKYEMEKIEDEASLEAITEVNSSAPDDDLVSVAASRQLSLVRERSVVGRQGAKGWDLLQPEDSVSMFGKPTMPAIQEMEEDAAIGPQPVEITRVQPSQWRNVKTRQGLFSWLGVLIVCTTTASGPVVASPSGTDATGMAEDDSLAYLRRAITLEDHHLEVTESVMSTGPRKVAINSKTLLAVLGKITGRRLSEAHNVLVHPFKYLMAHEEKIRKVYQSVCEECDTRGVFRAQTSTTGLSQTTSEMGTSVGQEATETLVDTQTDEDLLKDTGRVRDELRCLVEFMDVDLARLLQFRRDLVQGRVSEIAFEHLWLYFEPGYHVKTRVVGDDYSTVQAYGIFHVTGGRLILDGDADFDTASTTFSQLRVPRDTHDDYEFASMTSITMTPFVLDCCYIDTDGRTFGYLPGRFVIPPYRGTRPYDQLPINLCSELDMEKLASRGQKFMSLNDTIGEQFKHFNFTGSSLAEFEPGHNDSCQFCAQSDSFNLINGPVIVDPAAAIQNIKRTPCTFDVKFGQGILAKPRKADPRECFEPFARSTMTERRYTDIFDDSVIDLDRRSKYKYWGAWIQSVRQMRDEPLDSNQLCLLPPRVLAFALGSRKWYPLPLAHLSPIDTSNKTSILDNIILPGGHKELVMALVSSLEESPDDTKKPRTTEATERFAEVSQMQRRCLTVLLHGAPGVGKTMLVEGVALHLNRPLFVVNCAELGSVERGATAKLDTWFNLAKRWRCVLLLKEADVFLAQRGRNDELDRVEIASVLLRLLQTYHGVAFLSTNRVGAFDPGVLSHVNTTLYFPAFDSRNMTNVWKLFIDRAKPDFVVDTAGIFNFAKGYRENGPSSMNGREIRNMWQTAMSLALYQHRQNPLGEKPSLEAEHFRTVEASADQFRRYLTAVSGGVDRRQTLEGPVTLPRMT</sequence>
<keyword evidence="3" id="KW-1185">Reference proteome</keyword>
<evidence type="ECO:0000313" key="2">
    <source>
        <dbReference type="EMBL" id="KAK3319385.1"/>
    </source>
</evidence>
<accession>A0AAE0M551</accession>
<reference evidence="2" key="1">
    <citation type="journal article" date="2023" name="Mol. Phylogenet. Evol.">
        <title>Genome-scale phylogeny and comparative genomics of the fungal order Sordariales.</title>
        <authorList>
            <person name="Hensen N."/>
            <person name="Bonometti L."/>
            <person name="Westerberg I."/>
            <person name="Brannstrom I.O."/>
            <person name="Guillou S."/>
            <person name="Cros-Aarteil S."/>
            <person name="Calhoun S."/>
            <person name="Haridas S."/>
            <person name="Kuo A."/>
            <person name="Mondo S."/>
            <person name="Pangilinan J."/>
            <person name="Riley R."/>
            <person name="LaButti K."/>
            <person name="Andreopoulos B."/>
            <person name="Lipzen A."/>
            <person name="Chen C."/>
            <person name="Yan M."/>
            <person name="Daum C."/>
            <person name="Ng V."/>
            <person name="Clum A."/>
            <person name="Steindorff A."/>
            <person name="Ohm R.A."/>
            <person name="Martin F."/>
            <person name="Silar P."/>
            <person name="Natvig D.O."/>
            <person name="Lalanne C."/>
            <person name="Gautier V."/>
            <person name="Ament-Velasquez S.L."/>
            <person name="Kruys A."/>
            <person name="Hutchinson M.I."/>
            <person name="Powell A.J."/>
            <person name="Barry K."/>
            <person name="Miller A.N."/>
            <person name="Grigoriev I.V."/>
            <person name="Debuchy R."/>
            <person name="Gladieux P."/>
            <person name="Hiltunen Thoren M."/>
            <person name="Johannesson H."/>
        </authorList>
    </citation>
    <scope>NUCLEOTIDE SEQUENCE</scope>
    <source>
        <strain evidence="2">CBS 118394</strain>
    </source>
</reference>
<dbReference type="Pfam" id="PF00004">
    <property type="entry name" value="AAA"/>
    <property type="match status" value="1"/>
</dbReference>
<dbReference type="InterPro" id="IPR027417">
    <property type="entry name" value="P-loop_NTPase"/>
</dbReference>
<dbReference type="SUPFAM" id="SSF52540">
    <property type="entry name" value="P-loop containing nucleoside triphosphate hydrolases"/>
    <property type="match status" value="1"/>
</dbReference>
<evidence type="ECO:0000259" key="1">
    <source>
        <dbReference type="SMART" id="SM00382"/>
    </source>
</evidence>
<dbReference type="Gene3D" id="3.40.50.300">
    <property type="entry name" value="P-loop containing nucleotide triphosphate hydrolases"/>
    <property type="match status" value="1"/>
</dbReference>
<gene>
    <name evidence="2" type="ORF">B0H66DRAFT_603925</name>
</gene>
<comment type="caution">
    <text evidence="2">The sequence shown here is derived from an EMBL/GenBank/DDBJ whole genome shotgun (WGS) entry which is preliminary data.</text>
</comment>
<proteinExistence type="predicted"/>
<dbReference type="Proteomes" id="UP001283341">
    <property type="component" value="Unassembled WGS sequence"/>
</dbReference>
<dbReference type="PANTHER" id="PTHR46411:SF3">
    <property type="entry name" value="AAA+ ATPASE DOMAIN-CONTAINING PROTEIN"/>
    <property type="match status" value="1"/>
</dbReference>
<dbReference type="InterPro" id="IPR003593">
    <property type="entry name" value="AAA+_ATPase"/>
</dbReference>
<dbReference type="GO" id="GO:0005524">
    <property type="term" value="F:ATP binding"/>
    <property type="evidence" value="ECO:0007669"/>
    <property type="project" value="InterPro"/>
</dbReference>
<dbReference type="SMART" id="SM00382">
    <property type="entry name" value="AAA"/>
    <property type="match status" value="1"/>
</dbReference>
<dbReference type="InterPro" id="IPR054289">
    <property type="entry name" value="DUF7025"/>
</dbReference>
<protein>
    <submittedName>
        <fullName evidence="2">Prion-inhibition and propagation-domain-containing protein</fullName>
    </submittedName>
</protein>
<dbReference type="GO" id="GO:0016887">
    <property type="term" value="F:ATP hydrolysis activity"/>
    <property type="evidence" value="ECO:0007669"/>
    <property type="project" value="InterPro"/>
</dbReference>